<dbReference type="GO" id="GO:0016780">
    <property type="term" value="F:phosphotransferase activity, for other substituted phosphate groups"/>
    <property type="evidence" value="ECO:0007669"/>
    <property type="project" value="InterPro"/>
</dbReference>
<feature type="transmembrane region" description="Helical" evidence="3">
    <location>
        <begin position="60"/>
        <end position="81"/>
    </location>
</feature>
<gene>
    <name evidence="4" type="ORF">CBW65_12430</name>
</gene>
<feature type="transmembrane region" description="Helical" evidence="3">
    <location>
        <begin position="240"/>
        <end position="262"/>
    </location>
</feature>
<dbReference type="InterPro" id="IPR043130">
    <property type="entry name" value="CDP-OH_PTrfase_TM_dom"/>
</dbReference>
<dbReference type="Proteomes" id="UP000195437">
    <property type="component" value="Chromosome"/>
</dbReference>
<keyword evidence="3" id="KW-0472">Membrane</keyword>
<dbReference type="InterPro" id="IPR048254">
    <property type="entry name" value="CDP_ALCOHOL_P_TRANSF_CS"/>
</dbReference>
<dbReference type="GO" id="GO:0016020">
    <property type="term" value="C:membrane"/>
    <property type="evidence" value="ECO:0007669"/>
    <property type="project" value="InterPro"/>
</dbReference>
<proteinExistence type="inferred from homology"/>
<sequence length="268" mass="30417">MGKLENRTRSTERMLPLFKLRDNPYVRYPSPWDAYATLPLSVPISEAFCKTKITPNQITVISFVIALFAVWCFGLGTPWMLVLGGLLYQLSYILDCCDGYVARKTKQSSNFGFWLDHILDELKLALLVLALVYGQQRIGELEGWMLTASWVMAGLYIYTRAFSKGDLLIKETIENSASAQADASAKDSGDAPEGIVINGMAMTPFQARLYRKFMIVTPFSVIESQAIIFCLMPIVQLPIFGLLLTLVITVIWHLLFDVYRYWKRAGWR</sequence>
<dbReference type="Pfam" id="PF01066">
    <property type="entry name" value="CDP-OH_P_transf"/>
    <property type="match status" value="1"/>
</dbReference>
<evidence type="ECO:0000256" key="3">
    <source>
        <dbReference type="SAM" id="Phobius"/>
    </source>
</evidence>
<keyword evidence="1 2" id="KW-0808">Transferase</keyword>
<dbReference type="GO" id="GO:0008654">
    <property type="term" value="P:phospholipid biosynthetic process"/>
    <property type="evidence" value="ECO:0007669"/>
    <property type="project" value="InterPro"/>
</dbReference>
<dbReference type="EMBL" id="CP021434">
    <property type="protein sequence ID" value="ARU61742.1"/>
    <property type="molecule type" value="Genomic_DNA"/>
</dbReference>
<evidence type="ECO:0000313" key="4">
    <source>
        <dbReference type="EMBL" id="ARU61742.1"/>
    </source>
</evidence>
<evidence type="ECO:0008006" key="6">
    <source>
        <dbReference type="Google" id="ProtNLM"/>
    </source>
</evidence>
<organism evidence="4 5">
    <name type="scientific">Tumebacillus avium</name>
    <dbReference type="NCBI Taxonomy" id="1903704"/>
    <lineage>
        <taxon>Bacteria</taxon>
        <taxon>Bacillati</taxon>
        <taxon>Bacillota</taxon>
        <taxon>Bacilli</taxon>
        <taxon>Bacillales</taxon>
        <taxon>Alicyclobacillaceae</taxon>
        <taxon>Tumebacillus</taxon>
    </lineage>
</organism>
<comment type="similarity">
    <text evidence="2">Belongs to the CDP-alcohol phosphatidyltransferase class-I family.</text>
</comment>
<dbReference type="InterPro" id="IPR000462">
    <property type="entry name" value="CDP-OH_P_trans"/>
</dbReference>
<dbReference type="AlphaFoldDB" id="A0A1Y0IME7"/>
<keyword evidence="5" id="KW-1185">Reference proteome</keyword>
<reference evidence="5" key="1">
    <citation type="submission" date="2017-05" db="EMBL/GenBank/DDBJ databases">
        <authorList>
            <person name="Sung H."/>
        </authorList>
    </citation>
    <scope>NUCLEOTIDE SEQUENCE [LARGE SCALE GENOMIC DNA]</scope>
    <source>
        <strain evidence="5">AR23208</strain>
    </source>
</reference>
<dbReference type="Gene3D" id="1.20.120.1760">
    <property type="match status" value="1"/>
</dbReference>
<accession>A0A1Y0IME7</accession>
<evidence type="ECO:0000313" key="5">
    <source>
        <dbReference type="Proteomes" id="UP000195437"/>
    </source>
</evidence>
<keyword evidence="3" id="KW-1133">Transmembrane helix</keyword>
<name>A0A1Y0IME7_9BACL</name>
<protein>
    <recommendedName>
        <fullName evidence="6">CDP-alcohol phosphatidyltransferase</fullName>
    </recommendedName>
</protein>
<evidence type="ECO:0000256" key="1">
    <source>
        <dbReference type="ARBA" id="ARBA00022679"/>
    </source>
</evidence>
<dbReference type="KEGG" id="tum:CBW65_12430"/>
<keyword evidence="3" id="KW-0812">Transmembrane</keyword>
<evidence type="ECO:0000256" key="2">
    <source>
        <dbReference type="RuleBase" id="RU003750"/>
    </source>
</evidence>
<dbReference type="PROSITE" id="PS00379">
    <property type="entry name" value="CDP_ALCOHOL_P_TRANSF"/>
    <property type="match status" value="1"/>
</dbReference>